<comment type="caution">
    <text evidence="9">The sequence shown here is derived from an EMBL/GenBank/DDBJ whole genome shotgun (WGS) entry which is preliminary data.</text>
</comment>
<dbReference type="EMBL" id="JAPDFW010000102">
    <property type="protein sequence ID" value="KAJ5069811.1"/>
    <property type="molecule type" value="Genomic_DNA"/>
</dbReference>
<comment type="catalytic activity">
    <reaction evidence="7">
        <text>N(6)-methyl-AMP + H2O + H(+) = IMP + methylamine</text>
        <dbReference type="Rhea" id="RHEA:16001"/>
        <dbReference type="ChEBI" id="CHEBI:15377"/>
        <dbReference type="ChEBI" id="CHEBI:15378"/>
        <dbReference type="ChEBI" id="CHEBI:58053"/>
        <dbReference type="ChEBI" id="CHEBI:59338"/>
        <dbReference type="ChEBI" id="CHEBI:144842"/>
    </reaction>
    <physiologicalReaction direction="left-to-right" evidence="7">
        <dbReference type="Rhea" id="RHEA:16002"/>
    </physiologicalReaction>
</comment>
<organism evidence="9 10">
    <name type="scientific">Anaeramoeba ignava</name>
    <name type="common">Anaerobic marine amoeba</name>
    <dbReference type="NCBI Taxonomy" id="1746090"/>
    <lineage>
        <taxon>Eukaryota</taxon>
        <taxon>Metamonada</taxon>
        <taxon>Anaeramoebidae</taxon>
        <taxon>Anaeramoeba</taxon>
    </lineage>
</organism>
<dbReference type="AlphaFoldDB" id="A0A9Q0LBV3"/>
<sequence length="265" mass="31056">MNKNNNLTFQQIFKKIKFKNKINPEDTKLLEKGSERTLSDCFKLFDLIYLLIDDLEKIKRITKEVIEDFYYDNCIYLELRTTPRFLKKSSENQEKATKKEHIETIISTIKETTKNLNNGIVVKLILSINRAYSKEIANETIEIISQINQKDVIIGIDFAGNPFKNKFIDFVPVLKSKRFRLGHANYLNDEIRNLLFDSKIPVEICLTSNVKTESVPSFEKHHAKEFYKRNHPISFCTDDQELKEISKSFNYAFAKDEALKNIKNL</sequence>
<evidence type="ECO:0000256" key="6">
    <source>
        <dbReference type="ARBA" id="ARBA00023080"/>
    </source>
</evidence>
<dbReference type="GO" id="GO:0009117">
    <property type="term" value="P:nucleotide metabolic process"/>
    <property type="evidence" value="ECO:0007669"/>
    <property type="project" value="UniProtKB-KW"/>
</dbReference>
<evidence type="ECO:0000313" key="10">
    <source>
        <dbReference type="Proteomes" id="UP001149090"/>
    </source>
</evidence>
<keyword evidence="3" id="KW-0479">Metal-binding</keyword>
<evidence type="ECO:0000256" key="1">
    <source>
        <dbReference type="ARBA" id="ARBA00001947"/>
    </source>
</evidence>
<evidence type="ECO:0000256" key="5">
    <source>
        <dbReference type="ARBA" id="ARBA00022833"/>
    </source>
</evidence>
<dbReference type="InterPro" id="IPR032466">
    <property type="entry name" value="Metal_Hydrolase"/>
</dbReference>
<dbReference type="GO" id="GO:0046103">
    <property type="term" value="P:inosine biosynthetic process"/>
    <property type="evidence" value="ECO:0007669"/>
    <property type="project" value="TreeGrafter"/>
</dbReference>
<protein>
    <submittedName>
        <fullName evidence="9">Adenosine deaminase-like protein</fullName>
    </submittedName>
</protein>
<comment type="similarity">
    <text evidence="2">Belongs to the metallo-dependent hydrolases superfamily. Adenosine and AMP deaminases family.</text>
</comment>
<evidence type="ECO:0000259" key="8">
    <source>
        <dbReference type="Pfam" id="PF00962"/>
    </source>
</evidence>
<name>A0A9Q0LBV3_ANAIG</name>
<dbReference type="Proteomes" id="UP001149090">
    <property type="component" value="Unassembled WGS sequence"/>
</dbReference>
<feature type="domain" description="Adenosine deaminase" evidence="8">
    <location>
        <begin position="174"/>
        <end position="257"/>
    </location>
</feature>
<accession>A0A9Q0LBV3</accession>
<keyword evidence="5" id="KW-0862">Zinc</keyword>
<dbReference type="Pfam" id="PF00962">
    <property type="entry name" value="A_deaminase"/>
    <property type="match status" value="2"/>
</dbReference>
<dbReference type="GO" id="GO:0006154">
    <property type="term" value="P:adenosine catabolic process"/>
    <property type="evidence" value="ECO:0007669"/>
    <property type="project" value="TreeGrafter"/>
</dbReference>
<dbReference type="InterPro" id="IPR001365">
    <property type="entry name" value="A_deaminase_dom"/>
</dbReference>
<gene>
    <name evidence="9" type="ORF">M0811_11473</name>
</gene>
<comment type="cofactor">
    <cofactor evidence="1">
        <name>Zn(2+)</name>
        <dbReference type="ChEBI" id="CHEBI:29105"/>
    </cofactor>
</comment>
<reference evidence="9" key="1">
    <citation type="submission" date="2022-10" db="EMBL/GenBank/DDBJ databases">
        <title>Novel sulphate-reducing endosymbionts in the free-living metamonad Anaeramoeba.</title>
        <authorList>
            <person name="Jerlstrom-Hultqvist J."/>
            <person name="Cepicka I."/>
            <person name="Gallot-Lavallee L."/>
            <person name="Salas-Leiva D."/>
            <person name="Curtis B.A."/>
            <person name="Zahonova K."/>
            <person name="Pipaliya S."/>
            <person name="Dacks J."/>
            <person name="Roger A.J."/>
        </authorList>
    </citation>
    <scope>NUCLEOTIDE SEQUENCE</scope>
    <source>
        <strain evidence="9">BMAN</strain>
    </source>
</reference>
<keyword evidence="4" id="KW-0378">Hydrolase</keyword>
<keyword evidence="6" id="KW-0546">Nucleotide metabolism</keyword>
<evidence type="ECO:0000256" key="3">
    <source>
        <dbReference type="ARBA" id="ARBA00022723"/>
    </source>
</evidence>
<dbReference type="GO" id="GO:0004000">
    <property type="term" value="F:adenosine deaminase activity"/>
    <property type="evidence" value="ECO:0007669"/>
    <property type="project" value="TreeGrafter"/>
</dbReference>
<feature type="domain" description="Adenosine deaminase" evidence="8">
    <location>
        <begin position="32"/>
        <end position="161"/>
    </location>
</feature>
<proteinExistence type="inferred from homology"/>
<evidence type="ECO:0000256" key="7">
    <source>
        <dbReference type="ARBA" id="ARBA00048787"/>
    </source>
</evidence>
<dbReference type="OrthoDB" id="272271at2759"/>
<evidence type="ECO:0000256" key="4">
    <source>
        <dbReference type="ARBA" id="ARBA00022801"/>
    </source>
</evidence>
<keyword evidence="10" id="KW-1185">Reference proteome</keyword>
<dbReference type="SUPFAM" id="SSF51556">
    <property type="entry name" value="Metallo-dependent hydrolases"/>
    <property type="match status" value="1"/>
</dbReference>
<evidence type="ECO:0000256" key="2">
    <source>
        <dbReference type="ARBA" id="ARBA00006676"/>
    </source>
</evidence>
<dbReference type="PANTHER" id="PTHR11409">
    <property type="entry name" value="ADENOSINE DEAMINASE"/>
    <property type="match status" value="1"/>
</dbReference>
<dbReference type="Gene3D" id="3.20.20.140">
    <property type="entry name" value="Metal-dependent hydrolases"/>
    <property type="match status" value="2"/>
</dbReference>
<evidence type="ECO:0000313" key="9">
    <source>
        <dbReference type="EMBL" id="KAJ5069811.1"/>
    </source>
</evidence>
<dbReference type="GO" id="GO:0046872">
    <property type="term" value="F:metal ion binding"/>
    <property type="evidence" value="ECO:0007669"/>
    <property type="project" value="UniProtKB-KW"/>
</dbReference>
<dbReference type="InterPro" id="IPR006330">
    <property type="entry name" value="Ado/ade_deaminase"/>
</dbReference>
<dbReference type="OMA" id="AAMSECM"/>
<dbReference type="PANTHER" id="PTHR11409:SF42">
    <property type="entry name" value="ADENOSINE DEAMINASE-LIKE PROTEIN"/>
    <property type="match status" value="1"/>
</dbReference>